<dbReference type="EnsemblPlants" id="ORGLA01G0325800.1">
    <property type="protein sequence ID" value="ORGLA01G0325800.1"/>
    <property type="gene ID" value="ORGLA01G0325800"/>
</dbReference>
<feature type="transmembrane region" description="Helical" evidence="10">
    <location>
        <begin position="301"/>
        <end position="320"/>
    </location>
</feature>
<dbReference type="Proteomes" id="UP000007306">
    <property type="component" value="Chromosome 1"/>
</dbReference>
<dbReference type="eggNOG" id="KOG2859">
    <property type="taxonomic scope" value="Eukaryota"/>
</dbReference>
<evidence type="ECO:0000256" key="3">
    <source>
        <dbReference type="ARBA" id="ARBA00010026"/>
    </source>
</evidence>
<dbReference type="InterPro" id="IPR027417">
    <property type="entry name" value="P-loop_NTPase"/>
</dbReference>
<dbReference type="InterPro" id="IPR009600">
    <property type="entry name" value="PIG-U"/>
</dbReference>
<evidence type="ECO:0000313" key="11">
    <source>
        <dbReference type="EnsemblPlants" id="ORGLA01G0325800.1"/>
    </source>
</evidence>
<dbReference type="OMA" id="FSMIRMV"/>
<sequence length="674" mass="75168">MLIRATGHRLNITRNRSLNSLELTEAVSNSVNISAGDIASLIYLWNPWAIVTCVGSCTSPIENLMVVIMIYGACSRLAPLAAFGYVMSTHLTLYPAILIVPIILLLGYGPDTPPAKVFRLKISSASKTEVPDNDRFSTSRDVQQFMWKPVFYFVLWMFFWSCYVLLLSSMILNKVDGLQEMFEKTYGFILTVKDLSPNIGVLWSFFLIVINMNIVFMVLPLAIRLKHRPCFLAFVYTAIVAMLKSYPSVGDSALYLGLLGLFATELAEMKLTFFLFFGYIGVSLLSPVMHNLWIWRGTGNANFYFATGLAYTCIQTVLVVESKLHHRYLRMEACPVNGATAVRTGPASAPNTDSHKPKAPNTIEPSTQKALKKFGEKERRAGDESSRTLAMAGEAGGDPRAWLAVDETAAAFLSRSLSARPPILLPPPLHRAPLRPGNVVEIAGPSNSGKSQLLLTAAVQCILPKEWKGTYFGGLGKVVMYLDLDCRFDVLRLAQVLRNRIGECCGSTNPTNEEFAKDGATNSFSENTLFSECMKRFLRTLSLQSMTETVVQKLRNFLQLQPVLVMATKAPIYGEGFTGNDFQRGTSKQMLEDSTMRCTGQEEEKNISYREFMPSVWQSFVTHRIKLQDLGQEAELFSGQENKELPLRTSEWMQPSLNTKDKFSITDDGVILIH</sequence>
<comment type="similarity">
    <text evidence="3">Belongs to the PIGU family.</text>
</comment>
<dbReference type="GO" id="GO:0006506">
    <property type="term" value="P:GPI anchor biosynthetic process"/>
    <property type="evidence" value="ECO:0007669"/>
    <property type="project" value="UniProtKB-UniPathway"/>
</dbReference>
<dbReference type="Gramene" id="ORGLA01G0325800.1">
    <property type="protein sequence ID" value="ORGLA01G0325800.1"/>
    <property type="gene ID" value="ORGLA01G0325800"/>
</dbReference>
<evidence type="ECO:0000256" key="9">
    <source>
        <dbReference type="SAM" id="MobiDB-lite"/>
    </source>
</evidence>
<dbReference type="PANTHER" id="PTHR13121">
    <property type="entry name" value="GPI TRANSAMIDASE COMPONENT PIG-U"/>
    <property type="match status" value="1"/>
</dbReference>
<organism evidence="11 12">
    <name type="scientific">Oryza glaberrima</name>
    <name type="common">African rice</name>
    <dbReference type="NCBI Taxonomy" id="4538"/>
    <lineage>
        <taxon>Eukaryota</taxon>
        <taxon>Viridiplantae</taxon>
        <taxon>Streptophyta</taxon>
        <taxon>Embryophyta</taxon>
        <taxon>Tracheophyta</taxon>
        <taxon>Spermatophyta</taxon>
        <taxon>Magnoliopsida</taxon>
        <taxon>Liliopsida</taxon>
        <taxon>Poales</taxon>
        <taxon>Poaceae</taxon>
        <taxon>BOP clade</taxon>
        <taxon>Oryzoideae</taxon>
        <taxon>Oryzeae</taxon>
        <taxon>Oryzinae</taxon>
        <taxon>Oryza</taxon>
    </lineage>
</organism>
<comment type="pathway">
    <text evidence="2">Glycolipid biosynthesis; glycosylphosphatidylinositol-anchor biosynthesis.</text>
</comment>
<dbReference type="Pfam" id="PF06728">
    <property type="entry name" value="PIG-U"/>
    <property type="match status" value="1"/>
</dbReference>
<dbReference type="SUPFAM" id="SSF52540">
    <property type="entry name" value="P-loop containing nucleoside triphosphate hydrolases"/>
    <property type="match status" value="1"/>
</dbReference>
<proteinExistence type="inferred from homology"/>
<evidence type="ECO:0000256" key="7">
    <source>
        <dbReference type="ARBA" id="ARBA00022989"/>
    </source>
</evidence>
<feature type="transmembrane region" description="Helical" evidence="10">
    <location>
        <begin position="201"/>
        <end position="223"/>
    </location>
</feature>
<feature type="transmembrane region" description="Helical" evidence="10">
    <location>
        <begin position="92"/>
        <end position="109"/>
    </location>
</feature>
<evidence type="ECO:0000256" key="6">
    <source>
        <dbReference type="ARBA" id="ARBA00022824"/>
    </source>
</evidence>
<dbReference type="eggNOG" id="KOG2552">
    <property type="taxonomic scope" value="Eukaryota"/>
</dbReference>
<dbReference type="GO" id="GO:0016255">
    <property type="term" value="P:attachment of GPI anchor to protein"/>
    <property type="evidence" value="ECO:0007669"/>
    <property type="project" value="InterPro"/>
</dbReference>
<dbReference type="STRING" id="4538.I1NTR8"/>
<evidence type="ECO:0000256" key="1">
    <source>
        <dbReference type="ARBA" id="ARBA00004477"/>
    </source>
</evidence>
<dbReference type="GO" id="GO:0042765">
    <property type="term" value="C:GPI-anchor transamidase complex"/>
    <property type="evidence" value="ECO:0007669"/>
    <property type="project" value="InterPro"/>
</dbReference>
<feature type="transmembrane region" description="Helical" evidence="10">
    <location>
        <begin position="150"/>
        <end position="172"/>
    </location>
</feature>
<evidence type="ECO:0000256" key="10">
    <source>
        <dbReference type="SAM" id="Phobius"/>
    </source>
</evidence>
<evidence type="ECO:0000256" key="8">
    <source>
        <dbReference type="ARBA" id="ARBA00023136"/>
    </source>
</evidence>
<reference evidence="11 12" key="2">
    <citation type="submission" date="2018-04" db="EMBL/GenBank/DDBJ databases">
        <title>OglaRS2 (Oryza glaberrima Reference Sequence Version 2).</title>
        <authorList>
            <person name="Zhang J."/>
            <person name="Kudrna D."/>
            <person name="Lee S."/>
            <person name="Talag J."/>
            <person name="Rajasekar S."/>
            <person name="Wing R.A."/>
        </authorList>
    </citation>
    <scope>NUCLEOTIDE SEQUENCE [LARGE SCALE GENOMIC DNA]</scope>
    <source>
        <strain evidence="11 12">cv. IRGC 96717</strain>
    </source>
</reference>
<dbReference type="PANTHER" id="PTHR13121:SF0">
    <property type="entry name" value="PHOSPHATIDYLINOSITOL GLYCAN ANCHOR BIOSYNTHESIS CLASS U PROTEIN"/>
    <property type="match status" value="1"/>
</dbReference>
<protein>
    <submittedName>
        <fullName evidence="11">Uncharacterized protein</fullName>
    </submittedName>
</protein>
<dbReference type="HOGENOM" id="CLU_434386_0_0_1"/>
<dbReference type="UniPathway" id="UPA00196"/>
<comment type="subcellular location">
    <subcellularLocation>
        <location evidence="1">Endoplasmic reticulum membrane</location>
        <topology evidence="1">Multi-pass membrane protein</topology>
    </subcellularLocation>
</comment>
<keyword evidence="4" id="KW-0337">GPI-anchor biosynthesis</keyword>
<accession>I1NTR8</accession>
<keyword evidence="6" id="KW-0256">Endoplasmic reticulum</keyword>
<keyword evidence="12" id="KW-1185">Reference proteome</keyword>
<keyword evidence="8 10" id="KW-0472">Membrane</keyword>
<feature type="transmembrane region" description="Helical" evidence="10">
    <location>
        <begin position="64"/>
        <end position="86"/>
    </location>
</feature>
<feature type="transmembrane region" description="Helical" evidence="10">
    <location>
        <begin position="274"/>
        <end position="295"/>
    </location>
</feature>
<evidence type="ECO:0000313" key="12">
    <source>
        <dbReference type="Proteomes" id="UP000007306"/>
    </source>
</evidence>
<feature type="transmembrane region" description="Helical" evidence="10">
    <location>
        <begin position="230"/>
        <end position="246"/>
    </location>
</feature>
<feature type="region of interest" description="Disordered" evidence="9">
    <location>
        <begin position="343"/>
        <end position="368"/>
    </location>
</feature>
<keyword evidence="7 10" id="KW-1133">Transmembrane helix</keyword>
<dbReference type="Gene3D" id="3.40.50.300">
    <property type="entry name" value="P-loop containing nucleotide triphosphate hydrolases"/>
    <property type="match status" value="1"/>
</dbReference>
<keyword evidence="5 10" id="KW-0812">Transmembrane</keyword>
<evidence type="ECO:0000256" key="4">
    <source>
        <dbReference type="ARBA" id="ARBA00022502"/>
    </source>
</evidence>
<evidence type="ECO:0000256" key="2">
    <source>
        <dbReference type="ARBA" id="ARBA00004687"/>
    </source>
</evidence>
<dbReference type="AlphaFoldDB" id="I1NTR8"/>
<evidence type="ECO:0000256" key="5">
    <source>
        <dbReference type="ARBA" id="ARBA00022692"/>
    </source>
</evidence>
<name>I1NTR8_ORYGL</name>
<reference evidence="11" key="1">
    <citation type="submission" date="2015-06" db="UniProtKB">
        <authorList>
            <consortium name="EnsemblPlants"/>
        </authorList>
    </citation>
    <scope>IDENTIFICATION</scope>
</reference>